<accession>A0A7W5ZH87</accession>
<keyword evidence="1" id="KW-1133">Transmembrane helix</keyword>
<keyword evidence="1" id="KW-0472">Membrane</keyword>
<organism evidence="2 3">
    <name type="scientific">Runella defluvii</name>
    <dbReference type="NCBI Taxonomy" id="370973"/>
    <lineage>
        <taxon>Bacteria</taxon>
        <taxon>Pseudomonadati</taxon>
        <taxon>Bacteroidota</taxon>
        <taxon>Cytophagia</taxon>
        <taxon>Cytophagales</taxon>
        <taxon>Spirosomataceae</taxon>
        <taxon>Runella</taxon>
    </lineage>
</organism>
<keyword evidence="1" id="KW-0812">Transmembrane</keyword>
<proteinExistence type="predicted"/>
<dbReference type="Proteomes" id="UP000541352">
    <property type="component" value="Unassembled WGS sequence"/>
</dbReference>
<evidence type="ECO:0000313" key="2">
    <source>
        <dbReference type="EMBL" id="MBB3837262.1"/>
    </source>
</evidence>
<comment type="caution">
    <text evidence="2">The sequence shown here is derived from an EMBL/GenBank/DDBJ whole genome shotgun (WGS) entry which is preliminary data.</text>
</comment>
<name>A0A7W5ZH87_9BACT</name>
<protein>
    <submittedName>
        <fullName evidence="2">Uncharacterized protein</fullName>
    </submittedName>
</protein>
<dbReference type="AlphaFoldDB" id="A0A7W5ZH87"/>
<dbReference type="EMBL" id="JACIBY010000002">
    <property type="protein sequence ID" value="MBB3837262.1"/>
    <property type="molecule type" value="Genomic_DNA"/>
</dbReference>
<gene>
    <name evidence="2" type="ORF">FHS57_001256</name>
</gene>
<evidence type="ECO:0000313" key="3">
    <source>
        <dbReference type="Proteomes" id="UP000541352"/>
    </source>
</evidence>
<dbReference type="RefSeq" id="WP_183972004.1">
    <property type="nucleotide sequence ID" value="NZ_JACIBY010000002.1"/>
</dbReference>
<sequence>MSDLLKHKLPTYTPPESVWEAVEQGLNEAPLKEALQHLPTHEPPAQVWLELDETLPAARPLRWWRYAAAAAITGLLCFVGYVFLHSQSEDAKLTYSQEKAFPNALPAQNEALDQQYEKLQAFCETKTPVCEKPEFKDLKHQLDELTIASRQLKEALGEYNTDASLSSQLSDIEHERAELLKKLSERI</sequence>
<keyword evidence="3" id="KW-1185">Reference proteome</keyword>
<reference evidence="2 3" key="1">
    <citation type="submission" date="2020-08" db="EMBL/GenBank/DDBJ databases">
        <title>Genomic Encyclopedia of Type Strains, Phase IV (KMG-IV): sequencing the most valuable type-strain genomes for metagenomic binning, comparative biology and taxonomic classification.</title>
        <authorList>
            <person name="Goeker M."/>
        </authorList>
    </citation>
    <scope>NUCLEOTIDE SEQUENCE [LARGE SCALE GENOMIC DNA]</scope>
    <source>
        <strain evidence="2 3">DSM 17976</strain>
    </source>
</reference>
<evidence type="ECO:0000256" key="1">
    <source>
        <dbReference type="SAM" id="Phobius"/>
    </source>
</evidence>
<feature type="transmembrane region" description="Helical" evidence="1">
    <location>
        <begin position="63"/>
        <end position="84"/>
    </location>
</feature>